<dbReference type="InterPro" id="IPR033469">
    <property type="entry name" value="CYTH-like_dom_sf"/>
</dbReference>
<dbReference type="AlphaFoldDB" id="A0A1H1LAX7"/>
<dbReference type="EMBL" id="LT629749">
    <property type="protein sequence ID" value="SDR71472.1"/>
    <property type="molecule type" value="Genomic_DNA"/>
</dbReference>
<dbReference type="STRING" id="546871.SAMN04488543_0172"/>
<dbReference type="Proteomes" id="UP000199092">
    <property type="component" value="Chromosome I"/>
</dbReference>
<name>A0A1H1LAX7_9ACTN</name>
<dbReference type="InterPro" id="IPR042267">
    <property type="entry name" value="VTC_sf"/>
</dbReference>
<dbReference type="Pfam" id="PF09359">
    <property type="entry name" value="VTC"/>
    <property type="match status" value="1"/>
</dbReference>
<dbReference type="Gene3D" id="3.20.100.30">
    <property type="entry name" value="VTC, catalytic tunnel domain"/>
    <property type="match status" value="1"/>
</dbReference>
<sequence>MSTVTSAAVDRLPAVGLDELVGTAALLTRVDRKYLLPAEDLEVLLSSTGPGTRVLEIDGRRRFDYRSVYFDTPELHSYHATARRRRHRFKVRTRSYLDAGLHVLEVKTRGPRGLTVKQRLPHAGDGTALDDADRDRLGPLLASLGLQVDAAALGPVLTTRYHRTTLLLPTGSSRLTVDTGLVWSLAGTGRAGATTGRAVIETKSGCGTSEVDRLLWSLGRRPSAISKYGTGLAALRPDLPANRWQSVLRRHLVPTLLTESEPT</sequence>
<keyword evidence="3" id="KW-1185">Reference proteome</keyword>
<reference evidence="2 3" key="1">
    <citation type="submission" date="2016-10" db="EMBL/GenBank/DDBJ databases">
        <authorList>
            <person name="de Groot N.N."/>
        </authorList>
    </citation>
    <scope>NUCLEOTIDE SEQUENCE [LARGE SCALE GENOMIC DNA]</scope>
    <source>
        <strain evidence="2 3">DSM 21741</strain>
    </source>
</reference>
<proteinExistence type="predicted"/>
<evidence type="ECO:0000259" key="1">
    <source>
        <dbReference type="Pfam" id="PF09359"/>
    </source>
</evidence>
<protein>
    <submittedName>
        <fullName evidence="2">VTC domain-containing protein</fullName>
    </submittedName>
</protein>
<dbReference type="SUPFAM" id="SSF55154">
    <property type="entry name" value="CYTH-like phosphatases"/>
    <property type="match status" value="1"/>
</dbReference>
<dbReference type="GO" id="GO:0006799">
    <property type="term" value="P:polyphosphate biosynthetic process"/>
    <property type="evidence" value="ECO:0007669"/>
    <property type="project" value="UniProtKB-ARBA"/>
</dbReference>
<gene>
    <name evidence="2" type="ORF">SAMN04488543_0172</name>
</gene>
<dbReference type="RefSeq" id="WP_091408826.1">
    <property type="nucleotide sequence ID" value="NZ_LT629749.1"/>
</dbReference>
<dbReference type="InterPro" id="IPR018966">
    <property type="entry name" value="VTC_domain"/>
</dbReference>
<organism evidence="2 3">
    <name type="scientific">Friedmanniella luteola</name>
    <dbReference type="NCBI Taxonomy" id="546871"/>
    <lineage>
        <taxon>Bacteria</taxon>
        <taxon>Bacillati</taxon>
        <taxon>Actinomycetota</taxon>
        <taxon>Actinomycetes</taxon>
        <taxon>Propionibacteriales</taxon>
        <taxon>Nocardioidaceae</taxon>
        <taxon>Friedmanniella</taxon>
    </lineage>
</organism>
<feature type="domain" description="VTC" evidence="1">
    <location>
        <begin position="29"/>
        <end position="235"/>
    </location>
</feature>
<dbReference type="CDD" id="cd07750">
    <property type="entry name" value="PolyPPase_VTC_like"/>
    <property type="match status" value="1"/>
</dbReference>
<accession>A0A1H1LAX7</accession>
<evidence type="ECO:0000313" key="2">
    <source>
        <dbReference type="EMBL" id="SDR71472.1"/>
    </source>
</evidence>
<evidence type="ECO:0000313" key="3">
    <source>
        <dbReference type="Proteomes" id="UP000199092"/>
    </source>
</evidence>
<dbReference type="OrthoDB" id="148766at2"/>